<evidence type="ECO:0000313" key="2">
    <source>
        <dbReference type="Proteomes" id="UP000325577"/>
    </source>
</evidence>
<reference evidence="1 2" key="1">
    <citation type="submission" date="2019-09" db="EMBL/GenBank/DDBJ databases">
        <title>A chromosome-level genome assembly of the Chinese tupelo Nyssa sinensis.</title>
        <authorList>
            <person name="Yang X."/>
            <person name="Kang M."/>
            <person name="Yang Y."/>
            <person name="Xiong H."/>
            <person name="Wang M."/>
            <person name="Zhang Z."/>
            <person name="Wang Z."/>
            <person name="Wu H."/>
            <person name="Ma T."/>
            <person name="Liu J."/>
            <person name="Xi Z."/>
        </authorList>
    </citation>
    <scope>NUCLEOTIDE SEQUENCE [LARGE SCALE GENOMIC DNA]</scope>
    <source>
        <strain evidence="1">J267</strain>
        <tissue evidence="1">Leaf</tissue>
    </source>
</reference>
<sequence length="68" mass="7460">MTVKETLDFSARCQGVGSRYELLSELARREKDAGVIPETEVDLFMKATAMKGIESSLITDLHSQDIGA</sequence>
<dbReference type="OrthoDB" id="66620at2759"/>
<name>A0A5J5BCE3_9ASTE</name>
<dbReference type="EMBL" id="CM018036">
    <property type="protein sequence ID" value="KAA8540359.1"/>
    <property type="molecule type" value="Genomic_DNA"/>
</dbReference>
<organism evidence="1 2">
    <name type="scientific">Nyssa sinensis</name>
    <dbReference type="NCBI Taxonomy" id="561372"/>
    <lineage>
        <taxon>Eukaryota</taxon>
        <taxon>Viridiplantae</taxon>
        <taxon>Streptophyta</taxon>
        <taxon>Embryophyta</taxon>
        <taxon>Tracheophyta</taxon>
        <taxon>Spermatophyta</taxon>
        <taxon>Magnoliopsida</taxon>
        <taxon>eudicotyledons</taxon>
        <taxon>Gunneridae</taxon>
        <taxon>Pentapetalae</taxon>
        <taxon>asterids</taxon>
        <taxon>Cornales</taxon>
        <taxon>Nyssaceae</taxon>
        <taxon>Nyssa</taxon>
    </lineage>
</organism>
<dbReference type="AlphaFoldDB" id="A0A5J5BCE3"/>
<dbReference type="PANTHER" id="PTHR48040:SF28">
    <property type="entry name" value="ABC TRANSPORTER G FAMILY MEMBER 39-LIKE"/>
    <property type="match status" value="1"/>
</dbReference>
<dbReference type="Proteomes" id="UP000325577">
    <property type="component" value="Linkage Group LG13"/>
</dbReference>
<dbReference type="PANTHER" id="PTHR48040">
    <property type="entry name" value="PLEIOTROPIC DRUG RESISTANCE PROTEIN 1-LIKE ISOFORM X1"/>
    <property type="match status" value="1"/>
</dbReference>
<proteinExistence type="predicted"/>
<gene>
    <name evidence="1" type="ORF">F0562_024722</name>
</gene>
<keyword evidence="2" id="KW-1185">Reference proteome</keyword>
<accession>A0A5J5BCE3</accession>
<protein>
    <submittedName>
        <fullName evidence="1">Uncharacterized protein</fullName>
    </submittedName>
</protein>
<evidence type="ECO:0000313" key="1">
    <source>
        <dbReference type="EMBL" id="KAA8540359.1"/>
    </source>
</evidence>